<reference evidence="2 3" key="1">
    <citation type="submission" date="2024-04" db="EMBL/GenBank/DDBJ databases">
        <title>Methanococcoides sp. LMO-2.</title>
        <authorList>
            <person name="Liang L."/>
        </authorList>
    </citation>
    <scope>NUCLEOTIDE SEQUENCE [LARGE SCALE GENOMIC DNA]</scope>
    <source>
        <strain evidence="2 3">LMO-2</strain>
    </source>
</reference>
<evidence type="ECO:0000313" key="3">
    <source>
        <dbReference type="Proteomes" id="UP001396646"/>
    </source>
</evidence>
<dbReference type="EMBL" id="JBCAUS010000007">
    <property type="protein sequence ID" value="MEL4306232.1"/>
    <property type="molecule type" value="Genomic_DNA"/>
</dbReference>
<accession>A0ABU9KV93</accession>
<dbReference type="Proteomes" id="UP001396646">
    <property type="component" value="Unassembled WGS sequence"/>
</dbReference>
<dbReference type="Pfam" id="PF01467">
    <property type="entry name" value="CTP_transf_like"/>
    <property type="match status" value="1"/>
</dbReference>
<organism evidence="2 3">
    <name type="scientific">Methanococcoides cohabitans</name>
    <dbReference type="NCBI Taxonomy" id="3136559"/>
    <lineage>
        <taxon>Archaea</taxon>
        <taxon>Methanobacteriati</taxon>
        <taxon>Methanobacteriota</taxon>
        <taxon>Stenosarchaea group</taxon>
        <taxon>Methanomicrobia</taxon>
        <taxon>Methanosarcinales</taxon>
        <taxon>Methanosarcinaceae</taxon>
        <taxon>Methanococcoides</taxon>
    </lineage>
</organism>
<dbReference type="PANTHER" id="PTHR31285:SF0">
    <property type="entry name" value="NICOTINAMIDE MONONUCLEOTIDE ADENYLYLTRANSFERASE"/>
    <property type="match status" value="1"/>
</dbReference>
<dbReference type="Gene3D" id="3.40.50.620">
    <property type="entry name" value="HUPs"/>
    <property type="match status" value="1"/>
</dbReference>
<dbReference type="InterPro" id="IPR004821">
    <property type="entry name" value="Cyt_trans-like"/>
</dbReference>
<dbReference type="PANTHER" id="PTHR31285">
    <property type="entry name" value="NICOTINAMIDE MONONUCLEOTIDE ADENYLYLTRANSFERASE"/>
    <property type="match status" value="1"/>
</dbReference>
<feature type="domain" description="Cytidyltransferase-like" evidence="1">
    <location>
        <begin position="242"/>
        <end position="403"/>
    </location>
</feature>
<dbReference type="SUPFAM" id="SSF52374">
    <property type="entry name" value="Nucleotidylyl transferase"/>
    <property type="match status" value="1"/>
</dbReference>
<dbReference type="RefSeq" id="WP_342127839.1">
    <property type="nucleotide sequence ID" value="NZ_JBCAUS010000007.1"/>
</dbReference>
<sequence length="408" mass="46207">MKKREERFSGNENEELLYEIVMRIHEHPCKLVLAITGGGAEAIGQLLRYGGGSSTVLEAIVPYNSGALDDLIGRKPKKYASPATVRAMAMATYRRALSLTENDETANNRDLIGVAASCKLTTGSGEREGREHEIYVGIQSFDRTVEKTLKITKGRSRQEEEHIAACMIIDSIAKECGWDGEMLLDRLLSGDEGIEEREASVSRDIAHMLARPDSIMKRPDLKPDVVMLNLNEKASDEKPEIIFSGSFNPCHRNHILMAEQASRKLGKNVHFEISITNVDKPPIDFISLQERLDSLKEYRDRDFLGNIYLTVAPLFIQKAKVFENATFIIGADTAIRLFKVRYYRNEDDMRNMLAEFREKNIHFLVFRRKAVQLNIEPEISDLCEVVSLEEYEDNGISSSDIRKEMGIE</sequence>
<dbReference type="InterPro" id="IPR036653">
    <property type="entry name" value="CinA-like_C"/>
</dbReference>
<proteinExistence type="predicted"/>
<protein>
    <recommendedName>
        <fullName evidence="1">Cytidyltransferase-like domain-containing protein</fullName>
    </recommendedName>
</protein>
<name>A0ABU9KV93_9EURY</name>
<comment type="caution">
    <text evidence="2">The sequence shown here is derived from an EMBL/GenBank/DDBJ whole genome shotgun (WGS) entry which is preliminary data.</text>
</comment>
<evidence type="ECO:0000259" key="1">
    <source>
        <dbReference type="Pfam" id="PF01467"/>
    </source>
</evidence>
<evidence type="ECO:0000313" key="2">
    <source>
        <dbReference type="EMBL" id="MEL4306232.1"/>
    </source>
</evidence>
<dbReference type="Gene3D" id="3.90.950.20">
    <property type="entry name" value="CinA-like"/>
    <property type="match status" value="1"/>
</dbReference>
<keyword evidence="3" id="KW-1185">Reference proteome</keyword>
<gene>
    <name evidence="2" type="ORF">WOA13_10415</name>
</gene>
<dbReference type="InterPro" id="IPR014729">
    <property type="entry name" value="Rossmann-like_a/b/a_fold"/>
</dbReference>